<gene>
    <name evidence="1" type="ORF">TCM_022141</name>
</gene>
<dbReference type="InParanoid" id="A0A061ES12"/>
<evidence type="ECO:0000313" key="2">
    <source>
        <dbReference type="Proteomes" id="UP000026915"/>
    </source>
</evidence>
<dbReference type="Pfam" id="PF02458">
    <property type="entry name" value="Transferase"/>
    <property type="match status" value="1"/>
</dbReference>
<name>A0A061ES12_THECC</name>
<proteinExistence type="predicted"/>
<evidence type="ECO:0000313" key="1">
    <source>
        <dbReference type="EMBL" id="EOY07820.1"/>
    </source>
</evidence>
<dbReference type="InterPro" id="IPR023213">
    <property type="entry name" value="CAT-like_dom_sf"/>
</dbReference>
<dbReference type="Gramene" id="EOY07820">
    <property type="protein sequence ID" value="EOY07820"/>
    <property type="gene ID" value="TCM_022141"/>
</dbReference>
<evidence type="ECO:0008006" key="3">
    <source>
        <dbReference type="Google" id="ProtNLM"/>
    </source>
</evidence>
<dbReference type="STRING" id="3641.A0A061ES12"/>
<protein>
    <recommendedName>
        <fullName evidence="3">HXXXD-type acyl-transferase family protein</fullName>
    </recommendedName>
</protein>
<organism evidence="1 2">
    <name type="scientific">Theobroma cacao</name>
    <name type="common">Cacao</name>
    <name type="synonym">Cocoa</name>
    <dbReference type="NCBI Taxonomy" id="3641"/>
    <lineage>
        <taxon>Eukaryota</taxon>
        <taxon>Viridiplantae</taxon>
        <taxon>Streptophyta</taxon>
        <taxon>Embryophyta</taxon>
        <taxon>Tracheophyta</taxon>
        <taxon>Spermatophyta</taxon>
        <taxon>Magnoliopsida</taxon>
        <taxon>eudicotyledons</taxon>
        <taxon>Gunneridae</taxon>
        <taxon>Pentapetalae</taxon>
        <taxon>rosids</taxon>
        <taxon>malvids</taxon>
        <taxon>Malvales</taxon>
        <taxon>Malvaceae</taxon>
        <taxon>Byttnerioideae</taxon>
        <taxon>Theobroma</taxon>
    </lineage>
</organism>
<accession>A0A061ES12</accession>
<keyword evidence="2" id="KW-1185">Reference proteome</keyword>
<dbReference type="Gene3D" id="3.30.559.10">
    <property type="entry name" value="Chloramphenicol acetyltransferase-like domain"/>
    <property type="match status" value="1"/>
</dbReference>
<dbReference type="Proteomes" id="UP000026915">
    <property type="component" value="Chromosome 5"/>
</dbReference>
<dbReference type="AlphaFoldDB" id="A0A061ES12"/>
<dbReference type="HOGENOM" id="CLU_2403960_0_0_1"/>
<dbReference type="EMBL" id="CM001883">
    <property type="protein sequence ID" value="EOY07820.1"/>
    <property type="molecule type" value="Genomic_DNA"/>
</dbReference>
<sequence>MDDLAKDFTDGSKIPQLVPKIDYSGGISSHPLLGLQIAANFGWGRPIFMRPANIVHEGKAYILPSSNKDGSLTLVTRLEISHMKLFGKLLYEL</sequence>
<reference evidence="1 2" key="1">
    <citation type="journal article" date="2013" name="Genome Biol.">
        <title>The genome sequence of the most widely cultivated cacao type and its use to identify candidate genes regulating pod color.</title>
        <authorList>
            <person name="Motamayor J.C."/>
            <person name="Mockaitis K."/>
            <person name="Schmutz J."/>
            <person name="Haiminen N."/>
            <person name="Iii D.L."/>
            <person name="Cornejo O."/>
            <person name="Findley S.D."/>
            <person name="Zheng P."/>
            <person name="Utro F."/>
            <person name="Royaert S."/>
            <person name="Saski C."/>
            <person name="Jenkins J."/>
            <person name="Podicheti R."/>
            <person name="Zhao M."/>
            <person name="Scheffler B.E."/>
            <person name="Stack J.C."/>
            <person name="Feltus F.A."/>
            <person name="Mustiga G.M."/>
            <person name="Amores F."/>
            <person name="Phillips W."/>
            <person name="Marelli J.P."/>
            <person name="May G.D."/>
            <person name="Shapiro H."/>
            <person name="Ma J."/>
            <person name="Bustamante C.D."/>
            <person name="Schnell R.J."/>
            <person name="Main D."/>
            <person name="Gilbert D."/>
            <person name="Parida L."/>
            <person name="Kuhn D.N."/>
        </authorList>
    </citation>
    <scope>NUCLEOTIDE SEQUENCE [LARGE SCALE GENOMIC DNA]</scope>
    <source>
        <strain evidence="2">cv. Matina 1-6</strain>
    </source>
</reference>